<dbReference type="PROSITE" id="PS50297">
    <property type="entry name" value="ANK_REP_REGION"/>
    <property type="match status" value="5"/>
</dbReference>
<keyword evidence="5" id="KW-0812">Transmembrane</keyword>
<dbReference type="PANTHER" id="PTHR24198:SF165">
    <property type="entry name" value="ANKYRIN REPEAT-CONTAINING PROTEIN-RELATED"/>
    <property type="match status" value="1"/>
</dbReference>
<evidence type="ECO:0000256" key="1">
    <source>
        <dbReference type="ARBA" id="ARBA00022737"/>
    </source>
</evidence>
<evidence type="ECO:0000256" key="4">
    <source>
        <dbReference type="SAM" id="MobiDB-lite"/>
    </source>
</evidence>
<protein>
    <submittedName>
        <fullName evidence="6">Uncharacterized protein</fullName>
    </submittedName>
</protein>
<feature type="repeat" description="ANK" evidence="3">
    <location>
        <begin position="866"/>
        <end position="898"/>
    </location>
</feature>
<organism evidence="6 7">
    <name type="scientific">Trichogramma brassicae</name>
    <dbReference type="NCBI Taxonomy" id="86971"/>
    <lineage>
        <taxon>Eukaryota</taxon>
        <taxon>Metazoa</taxon>
        <taxon>Ecdysozoa</taxon>
        <taxon>Arthropoda</taxon>
        <taxon>Hexapoda</taxon>
        <taxon>Insecta</taxon>
        <taxon>Pterygota</taxon>
        <taxon>Neoptera</taxon>
        <taxon>Endopterygota</taxon>
        <taxon>Hymenoptera</taxon>
        <taxon>Apocrita</taxon>
        <taxon>Proctotrupomorpha</taxon>
        <taxon>Chalcidoidea</taxon>
        <taxon>Trichogrammatidae</taxon>
        <taxon>Trichogramma</taxon>
    </lineage>
</organism>
<feature type="repeat" description="ANK" evidence="3">
    <location>
        <begin position="981"/>
        <end position="1013"/>
    </location>
</feature>
<keyword evidence="5" id="KW-1133">Transmembrane helix</keyword>
<dbReference type="SUPFAM" id="SSF48403">
    <property type="entry name" value="Ankyrin repeat"/>
    <property type="match status" value="1"/>
</dbReference>
<keyword evidence="7" id="KW-1185">Reference proteome</keyword>
<sequence>MACLNNNTVLRPSDIPCHLDNKNNYDCELLMYNRESKWRRLCINAMIILMIVLVIVYFGLLMTLTIMNFVMNRAIYEGQMHCRSVDDEAMCLPVGPELRCDDDDEYQERLGRLRSLLSEFHDWDVEEERLELLRRLDPLIRQWTGNFVGVLGFLQDYEIPILLKDAINHQEGEPDLINVGARFIEFVLRTRYRDEPDVDEPVSRSPKIFHCTTLLHLATGCRSASNYLRALFSLYPRLDLTYTDVYSGLAHLHLACINGYRDLVARYLDRVDYSPDHRVLGTGETPLHLAVRHRRWQVARLLLDRGADGNARDHRRRTALHFAAGAEDDADDVDDVDDSCDVAMARTLFQYHPRRWDDRCPLLRSTMSSLANVRFGNHRPALEIDARDEAGDTPLDLALRSGKVRLAALLLERGADPSQSDAWSSGSVDCSEGDSPLHLALKLGLERTTRRLLMERADPNRRNGKGATPLHVICSGVKNPRDGQHDLAPRLLKLLLETCPWNPRVDALDYERRTPLQLAVASLQPRLVEILLARGARPRHPTSRLSDFVLPTVVHIGAEIYFVHRDPDLPDAFKLRLAAATLFILELLERAGYKLGFADALDIMRFFGRHGLFETRSAAARRFDYLYHMDEPAARWRTAINDRLEPSWMKRAGAARQRRVVERASLVMINRRVSLCTICSGRGPPSARQRDAESRTRTTTSSRARADFGASCREGVERLAWLCICARSCRGASSAAGRHDQDAVSRIENVDARVDKFCRYIEFSMEETYLRQQIMLLNYKSLFPSCNDRLNMLKFALKNHGFKILRLLRANNFNFHEVVFENGKSALHYLVELDSSSERNIMSDGGTMELIQFFVKDSPKNYIDEHGFSYFHGACVAGDVETIRRFLSEGVDVELIDTWRCSPLHVAAQYRRKEVVQLLLENGAEASGEDHSKSTPLHALARMRLCECSNRIGFCDFRRPVDEIVDMLIENGANIEALNAFGDSPLMSAVRSFDVDLTRSLLKRGASLNGLNEERMFSYDFTQIELKNYPLTLNIVEVMKLLQSAGYRLDFDTRLRMLKCWLRARGNDTDNLIPIESSDKDADGQSTYDTIVDNICIHENFGFYQTQEAADYLQEQRKQSRSKLPELTPEHRPWSGQAEGWEQQIAELESIKLNNDISLYKICQMSYDEGYSILKKMKNWSLPPLLGLQHEPMNLVVKRHLANILMRPHLELLVADLFTYDYCQGRLPYVVCRMLAEKMDHEDLLRLCEQTDENVEL</sequence>
<dbReference type="AlphaFoldDB" id="A0A6H5II13"/>
<dbReference type="Pfam" id="PF12796">
    <property type="entry name" value="Ank_2"/>
    <property type="match status" value="3"/>
</dbReference>
<evidence type="ECO:0000313" key="7">
    <source>
        <dbReference type="Proteomes" id="UP000479190"/>
    </source>
</evidence>
<evidence type="ECO:0000256" key="3">
    <source>
        <dbReference type="PROSITE-ProRule" id="PRU00023"/>
    </source>
</evidence>
<name>A0A6H5II13_9HYME</name>
<accession>A0A6H5II13</accession>
<dbReference type="InterPro" id="IPR002110">
    <property type="entry name" value="Ankyrin_rpt"/>
</dbReference>
<evidence type="ECO:0000313" key="6">
    <source>
        <dbReference type="EMBL" id="CAB0036103.1"/>
    </source>
</evidence>
<gene>
    <name evidence="6" type="ORF">TBRA_LOCUS7984</name>
</gene>
<dbReference type="SMART" id="SM00248">
    <property type="entry name" value="ANK"/>
    <property type="match status" value="12"/>
</dbReference>
<feature type="repeat" description="ANK" evidence="3">
    <location>
        <begin position="432"/>
        <end position="464"/>
    </location>
</feature>
<dbReference type="Gene3D" id="1.25.40.20">
    <property type="entry name" value="Ankyrin repeat-containing domain"/>
    <property type="match status" value="4"/>
</dbReference>
<dbReference type="PANTHER" id="PTHR24198">
    <property type="entry name" value="ANKYRIN REPEAT AND PROTEIN KINASE DOMAIN-CONTAINING PROTEIN"/>
    <property type="match status" value="1"/>
</dbReference>
<feature type="repeat" description="ANK" evidence="3">
    <location>
        <begin position="902"/>
        <end position="931"/>
    </location>
</feature>
<dbReference type="Proteomes" id="UP000479190">
    <property type="component" value="Unassembled WGS sequence"/>
</dbReference>
<keyword evidence="2 3" id="KW-0040">ANK repeat</keyword>
<feature type="repeat" description="ANK" evidence="3">
    <location>
        <begin position="511"/>
        <end position="543"/>
    </location>
</feature>
<dbReference type="PROSITE" id="PS50088">
    <property type="entry name" value="ANK_REPEAT"/>
    <property type="match status" value="7"/>
</dbReference>
<feature type="region of interest" description="Disordered" evidence="4">
    <location>
        <begin position="682"/>
        <end position="702"/>
    </location>
</feature>
<keyword evidence="1" id="KW-0677">Repeat</keyword>
<keyword evidence="5" id="KW-0472">Membrane</keyword>
<evidence type="ECO:0000256" key="5">
    <source>
        <dbReference type="SAM" id="Phobius"/>
    </source>
</evidence>
<feature type="repeat" description="ANK" evidence="3">
    <location>
        <begin position="390"/>
        <end position="422"/>
    </location>
</feature>
<feature type="repeat" description="ANK" evidence="3">
    <location>
        <begin position="282"/>
        <end position="314"/>
    </location>
</feature>
<proteinExistence type="predicted"/>
<dbReference type="EMBL" id="CADCXV010000806">
    <property type="protein sequence ID" value="CAB0036103.1"/>
    <property type="molecule type" value="Genomic_DNA"/>
</dbReference>
<dbReference type="OrthoDB" id="194358at2759"/>
<feature type="transmembrane region" description="Helical" evidence="5">
    <location>
        <begin position="41"/>
        <end position="71"/>
    </location>
</feature>
<evidence type="ECO:0000256" key="2">
    <source>
        <dbReference type="ARBA" id="ARBA00023043"/>
    </source>
</evidence>
<dbReference type="InterPro" id="IPR036770">
    <property type="entry name" value="Ankyrin_rpt-contain_sf"/>
</dbReference>
<dbReference type="Pfam" id="PF00023">
    <property type="entry name" value="Ank"/>
    <property type="match status" value="1"/>
</dbReference>
<reference evidence="6 7" key="1">
    <citation type="submission" date="2020-02" db="EMBL/GenBank/DDBJ databases">
        <authorList>
            <person name="Ferguson B K."/>
        </authorList>
    </citation>
    <scope>NUCLEOTIDE SEQUENCE [LARGE SCALE GENOMIC DNA]</scope>
</reference>